<dbReference type="SUPFAM" id="SSF48371">
    <property type="entry name" value="ARM repeat"/>
    <property type="match status" value="1"/>
</dbReference>
<dbReference type="EMBL" id="CACVAQ010000452">
    <property type="protein sequence ID" value="CAA6829001.1"/>
    <property type="molecule type" value="Genomic_DNA"/>
</dbReference>
<dbReference type="AlphaFoldDB" id="A0A6S6UEX0"/>
<accession>A0A6S6UEX0</accession>
<dbReference type="PANTHER" id="PTHR41291:SF1">
    <property type="entry name" value="DNA ALKYLATION REPAIR PROTEIN"/>
    <property type="match status" value="1"/>
</dbReference>
<name>A0A6S6UEX0_9BACT</name>
<evidence type="ECO:0008006" key="2">
    <source>
        <dbReference type="Google" id="ProtNLM"/>
    </source>
</evidence>
<evidence type="ECO:0000313" key="1">
    <source>
        <dbReference type="EMBL" id="CAA6829001.1"/>
    </source>
</evidence>
<organism evidence="1">
    <name type="scientific">uncultured Aureispira sp</name>
    <dbReference type="NCBI Taxonomy" id="1331704"/>
    <lineage>
        <taxon>Bacteria</taxon>
        <taxon>Pseudomonadati</taxon>
        <taxon>Bacteroidota</taxon>
        <taxon>Saprospiria</taxon>
        <taxon>Saprospirales</taxon>
        <taxon>Saprospiraceae</taxon>
        <taxon>Aureispira</taxon>
        <taxon>environmental samples</taxon>
    </lineage>
</organism>
<reference evidence="1" key="1">
    <citation type="submission" date="2020-01" db="EMBL/GenBank/DDBJ databases">
        <authorList>
            <person name="Meier V. D."/>
            <person name="Meier V D."/>
        </authorList>
    </citation>
    <scope>NUCLEOTIDE SEQUENCE</scope>
    <source>
        <strain evidence="1">HLG_WM_MAG_10</strain>
    </source>
</reference>
<dbReference type="PANTHER" id="PTHR41291">
    <property type="entry name" value="DNA ALKYLATION REPAIR PROTEIN"/>
    <property type="match status" value="1"/>
</dbReference>
<protein>
    <recommendedName>
        <fullName evidence="2">DNA alkylation repair protein</fullName>
    </recommendedName>
</protein>
<dbReference type="InterPro" id="IPR014825">
    <property type="entry name" value="DNA_alkylation"/>
</dbReference>
<dbReference type="Gene3D" id="1.25.10.90">
    <property type="match status" value="1"/>
</dbReference>
<proteinExistence type="predicted"/>
<gene>
    <name evidence="1" type="ORF">HELGO_WM23352</name>
</gene>
<sequence>MTKKEVLEQLEAFGDERTKNTFLKHGAKEPLFGVKVGDLKKILKKTKKNHALSLELYATGNSDAMYLAGLMADEKQITASDLEDWVGKAYWYYLSEFTVPWLAAETDFGFDLAQKWMESKEEGIASAGWATCSNFASIRPDAALDIETYSQLLDRVAREIDQAQNRVRYTMNGFVIAVGSYIPALTKKAQEIAAQIGKVSVEMGGTSCKVPLASAYIQKVMDKDRIGKKRKQARC</sequence>
<dbReference type="Pfam" id="PF08713">
    <property type="entry name" value="DNA_alkylation"/>
    <property type="match status" value="1"/>
</dbReference>
<dbReference type="InterPro" id="IPR016024">
    <property type="entry name" value="ARM-type_fold"/>
</dbReference>